<comment type="similarity">
    <text evidence="1">Belongs to the ATP-dependent AMP-binding enzyme family.</text>
</comment>
<dbReference type="Proteomes" id="UP000269591">
    <property type="component" value="Unassembled WGS sequence"/>
</dbReference>
<dbReference type="Gene3D" id="3.40.50.12780">
    <property type="entry name" value="N-terminal domain of ligase-like"/>
    <property type="match status" value="1"/>
</dbReference>
<dbReference type="Pfam" id="PF00501">
    <property type="entry name" value="AMP-binding"/>
    <property type="match status" value="1"/>
</dbReference>
<name>A0A3N0AV61_9ACTN</name>
<dbReference type="GO" id="GO:0006631">
    <property type="term" value="P:fatty acid metabolic process"/>
    <property type="evidence" value="ECO:0007669"/>
    <property type="project" value="TreeGrafter"/>
</dbReference>
<evidence type="ECO:0000259" key="4">
    <source>
        <dbReference type="Pfam" id="PF13193"/>
    </source>
</evidence>
<dbReference type="PROSITE" id="PS00455">
    <property type="entry name" value="AMP_BINDING"/>
    <property type="match status" value="1"/>
</dbReference>
<keyword evidence="2" id="KW-0436">Ligase</keyword>
<dbReference type="GO" id="GO:0031956">
    <property type="term" value="F:medium-chain fatty acid-CoA ligase activity"/>
    <property type="evidence" value="ECO:0007669"/>
    <property type="project" value="TreeGrafter"/>
</dbReference>
<feature type="domain" description="AMP-dependent synthetase/ligase" evidence="3">
    <location>
        <begin position="15"/>
        <end position="381"/>
    </location>
</feature>
<reference evidence="6" key="1">
    <citation type="submission" date="2018-05" db="EMBL/GenBank/DDBJ databases">
        <title>Genome Sequencing of selected type strains of the family Eggerthellaceae.</title>
        <authorList>
            <person name="Danylec N."/>
            <person name="Stoll D.A."/>
            <person name="Doetsch A."/>
            <person name="Huch M."/>
        </authorList>
    </citation>
    <scope>NUCLEOTIDE SEQUENCE [LARGE SCALE GENOMIC DNA]</scope>
    <source>
        <strain evidence="6">DSM 24851</strain>
    </source>
</reference>
<proteinExistence type="inferred from homology"/>
<feature type="domain" description="AMP-binding enzyme C-terminal" evidence="4">
    <location>
        <begin position="432"/>
        <end position="507"/>
    </location>
</feature>
<evidence type="ECO:0000259" key="3">
    <source>
        <dbReference type="Pfam" id="PF00501"/>
    </source>
</evidence>
<sequence>MGYEHYDNIIEPFLENVRLHPDRLACVCDDVTHTYQEMNVLTDRIARAFVDRGVTAGDRVAYLIPNSIELVGVYLAIQRIGAVAVPLNYRLISREIAFLTNAVDAKLLVFDKRFVDKVEAVLSDFESDLALMGVGTSTSFAPRLWDLASEAPIDPEVPLFKDPSALSRIQFTGGSTGLPKGACRTHRQDLTEIHACIASNGMLEMDHPIALIQCPLEHHGGHSWFMSALSSGATTVICGKFDPQNILSQIEQYGVTHMILLPPTTYLRLMRDEHVKDYDLSSVRIVQSAAGAMTPEVISEAFEVFPNTEVNYGWGQSESGTGTSIRITRDMVDRRVPELASVGTPMETLEVRIVDDEGLDVEEGQPGEAIVRSPAVMSGYYGQEELTRNAFTSDGWLRTGDIMRRDENGYLYLMTRKKDMIKSGGENVFINEVQTAILRNPLVADCVVFGTSDPVMGEAVAAVVQPVPGASLTAEDVQETCKQYIASYKKPRYVQFIDDLHRDDAGKVRLKDVIDYFDRKRAERK</sequence>
<protein>
    <submittedName>
        <fullName evidence="5">AMP-binding protein</fullName>
    </submittedName>
</protein>
<dbReference type="InterPro" id="IPR045851">
    <property type="entry name" value="AMP-bd_C_sf"/>
</dbReference>
<dbReference type="SUPFAM" id="SSF56801">
    <property type="entry name" value="Acetyl-CoA synthetase-like"/>
    <property type="match status" value="1"/>
</dbReference>
<dbReference type="PANTHER" id="PTHR43201">
    <property type="entry name" value="ACYL-COA SYNTHETASE"/>
    <property type="match status" value="1"/>
</dbReference>
<dbReference type="AlphaFoldDB" id="A0A3N0AV61"/>
<dbReference type="InterPro" id="IPR025110">
    <property type="entry name" value="AMP-bd_C"/>
</dbReference>
<evidence type="ECO:0000256" key="1">
    <source>
        <dbReference type="ARBA" id="ARBA00006432"/>
    </source>
</evidence>
<evidence type="ECO:0000313" key="5">
    <source>
        <dbReference type="EMBL" id="RNL38745.1"/>
    </source>
</evidence>
<comment type="caution">
    <text evidence="5">The sequence shown here is derived from an EMBL/GenBank/DDBJ whole genome shotgun (WGS) entry which is preliminary data.</text>
</comment>
<dbReference type="InterPro" id="IPR042099">
    <property type="entry name" value="ANL_N_sf"/>
</dbReference>
<evidence type="ECO:0000313" key="6">
    <source>
        <dbReference type="Proteomes" id="UP000269591"/>
    </source>
</evidence>
<dbReference type="RefSeq" id="WP_123209297.1">
    <property type="nucleotide sequence ID" value="NZ_JBHTHO010000002.1"/>
</dbReference>
<dbReference type="InterPro" id="IPR020845">
    <property type="entry name" value="AMP-binding_CS"/>
</dbReference>
<dbReference type="EMBL" id="QIBX01000016">
    <property type="protein sequence ID" value="RNL38745.1"/>
    <property type="molecule type" value="Genomic_DNA"/>
</dbReference>
<dbReference type="PANTHER" id="PTHR43201:SF5">
    <property type="entry name" value="MEDIUM-CHAIN ACYL-COA LIGASE ACSF2, MITOCHONDRIAL"/>
    <property type="match status" value="1"/>
</dbReference>
<accession>A0A3N0AV61</accession>
<evidence type="ECO:0000256" key="2">
    <source>
        <dbReference type="ARBA" id="ARBA00022598"/>
    </source>
</evidence>
<keyword evidence="6" id="KW-1185">Reference proteome</keyword>
<dbReference type="OrthoDB" id="9803968at2"/>
<dbReference type="InterPro" id="IPR000873">
    <property type="entry name" value="AMP-dep_synth/lig_dom"/>
</dbReference>
<organism evidence="5 6">
    <name type="scientific">Slackia equolifaciens</name>
    <dbReference type="NCBI Taxonomy" id="498718"/>
    <lineage>
        <taxon>Bacteria</taxon>
        <taxon>Bacillati</taxon>
        <taxon>Actinomycetota</taxon>
        <taxon>Coriobacteriia</taxon>
        <taxon>Eggerthellales</taxon>
        <taxon>Eggerthellaceae</taxon>
        <taxon>Slackia</taxon>
    </lineage>
</organism>
<gene>
    <name evidence="5" type="ORF">DMP06_08425</name>
</gene>
<dbReference type="Gene3D" id="3.30.300.30">
    <property type="match status" value="1"/>
</dbReference>
<dbReference type="Pfam" id="PF13193">
    <property type="entry name" value="AMP-binding_C"/>
    <property type="match status" value="1"/>
</dbReference>